<dbReference type="HOGENOM" id="CLU_161196_3_1_9"/>
<dbReference type="SUPFAM" id="SSF89807">
    <property type="entry name" value="Dodecin-like"/>
    <property type="match status" value="1"/>
</dbReference>
<organism evidence="1 2">
    <name type="scientific">Natranaerobius thermophilus (strain ATCC BAA-1301 / DSM 18059 / JW/NM-WN-LF)</name>
    <dbReference type="NCBI Taxonomy" id="457570"/>
    <lineage>
        <taxon>Bacteria</taxon>
        <taxon>Bacillati</taxon>
        <taxon>Bacillota</taxon>
        <taxon>Clostridia</taxon>
        <taxon>Natranaerobiales</taxon>
        <taxon>Natranaerobiaceae</taxon>
        <taxon>Natranaerobius</taxon>
    </lineage>
</organism>
<dbReference type="InParanoid" id="B2A4Z2"/>
<sequence length="67" mass="7355">MDTVKVVELVGESTESWEQAIENAVHEASKTIDNIAGVEVYNMTADVDNGRLVEYKANVKVAFGIKK</sequence>
<reference evidence="1 2" key="2">
    <citation type="journal article" date="2011" name="J. Bacteriol.">
        <title>Complete genome sequence of the anaerobic, halophilic alkalithermophile Natranaerobius thermophilus JW/NM-WN-LF.</title>
        <authorList>
            <person name="Zhao B."/>
            <person name="Mesbah N.M."/>
            <person name="Dalin E."/>
            <person name="Goodwin L."/>
            <person name="Nolan M."/>
            <person name="Pitluck S."/>
            <person name="Chertkov O."/>
            <person name="Brettin T.S."/>
            <person name="Han J."/>
            <person name="Larimer F.W."/>
            <person name="Land M.L."/>
            <person name="Hauser L."/>
            <person name="Kyrpides N."/>
            <person name="Wiegel J."/>
        </authorList>
    </citation>
    <scope>NUCLEOTIDE SEQUENCE [LARGE SCALE GENOMIC DNA]</scope>
    <source>
        <strain evidence="2">ATCC BAA-1301 / DSM 18059 / JW/NM-WN-LF</strain>
    </source>
</reference>
<dbReference type="PANTHER" id="PTHR39324:SF1">
    <property type="entry name" value="CALCIUM DODECIN"/>
    <property type="match status" value="1"/>
</dbReference>
<dbReference type="RefSeq" id="WP_012448102.1">
    <property type="nucleotide sequence ID" value="NC_010718.1"/>
</dbReference>
<dbReference type="Pfam" id="PF07311">
    <property type="entry name" value="Dodecin"/>
    <property type="match status" value="1"/>
</dbReference>
<evidence type="ECO:0008006" key="3">
    <source>
        <dbReference type="Google" id="ProtNLM"/>
    </source>
</evidence>
<protein>
    <recommendedName>
        <fullName evidence="3">Dodecin</fullName>
    </recommendedName>
</protein>
<evidence type="ECO:0000313" key="1">
    <source>
        <dbReference type="EMBL" id="ACB85234.1"/>
    </source>
</evidence>
<dbReference type="STRING" id="457570.Nther_1660"/>
<dbReference type="EMBL" id="CP001034">
    <property type="protein sequence ID" value="ACB85234.1"/>
    <property type="molecule type" value="Genomic_DNA"/>
</dbReference>
<dbReference type="InterPro" id="IPR009923">
    <property type="entry name" value="Dodecin"/>
</dbReference>
<proteinExistence type="predicted"/>
<dbReference type="Gene3D" id="3.30.1660.10">
    <property type="entry name" value="Flavin-binding protein dodecin"/>
    <property type="match status" value="1"/>
</dbReference>
<name>B2A4Z2_NATTJ</name>
<evidence type="ECO:0000313" key="2">
    <source>
        <dbReference type="Proteomes" id="UP000001683"/>
    </source>
</evidence>
<dbReference type="KEGG" id="nth:Nther_1660"/>
<dbReference type="Proteomes" id="UP000001683">
    <property type="component" value="Chromosome"/>
</dbReference>
<gene>
    <name evidence="1" type="ordered locus">Nther_1660</name>
</gene>
<dbReference type="eggNOG" id="COG3360">
    <property type="taxonomic scope" value="Bacteria"/>
</dbReference>
<dbReference type="PANTHER" id="PTHR39324">
    <property type="entry name" value="CALCIUM DODECIN"/>
    <property type="match status" value="1"/>
</dbReference>
<dbReference type="InterPro" id="IPR036694">
    <property type="entry name" value="Dodecin-like_sf"/>
</dbReference>
<dbReference type="AlphaFoldDB" id="B2A4Z2"/>
<keyword evidence="2" id="KW-1185">Reference proteome</keyword>
<dbReference type="InterPro" id="IPR025543">
    <property type="entry name" value="Dodecin-like"/>
</dbReference>
<accession>B2A4Z2</accession>
<reference evidence="1 2" key="1">
    <citation type="submission" date="2008-04" db="EMBL/GenBank/DDBJ databases">
        <title>Complete sequence of chromosome of Natranaerobius thermophilus JW/NM-WN-LF.</title>
        <authorList>
            <consortium name="US DOE Joint Genome Institute"/>
            <person name="Copeland A."/>
            <person name="Lucas S."/>
            <person name="Lapidus A."/>
            <person name="Glavina del Rio T."/>
            <person name="Dalin E."/>
            <person name="Tice H."/>
            <person name="Bruce D."/>
            <person name="Goodwin L."/>
            <person name="Pitluck S."/>
            <person name="Chertkov O."/>
            <person name="Brettin T."/>
            <person name="Detter J.C."/>
            <person name="Han C."/>
            <person name="Kuske C.R."/>
            <person name="Schmutz J."/>
            <person name="Larimer F."/>
            <person name="Land M."/>
            <person name="Hauser L."/>
            <person name="Kyrpides N."/>
            <person name="Lykidis A."/>
            <person name="Mesbah N.M."/>
            <person name="Wiegel J."/>
        </authorList>
    </citation>
    <scope>NUCLEOTIDE SEQUENCE [LARGE SCALE GENOMIC DNA]</scope>
    <source>
        <strain evidence="2">ATCC BAA-1301 / DSM 18059 / JW/NM-WN-LF</strain>
    </source>
</reference>